<feature type="region of interest" description="Disordered" evidence="2">
    <location>
        <begin position="202"/>
        <end position="224"/>
    </location>
</feature>
<dbReference type="EMBL" id="NESQ01000102">
    <property type="protein sequence ID" value="PUU78999.1"/>
    <property type="molecule type" value="Genomic_DNA"/>
</dbReference>
<dbReference type="GO" id="GO:0033314">
    <property type="term" value="P:mitotic DNA replication checkpoint signaling"/>
    <property type="evidence" value="ECO:0007669"/>
    <property type="project" value="TreeGrafter"/>
</dbReference>
<feature type="region of interest" description="Disordered" evidence="2">
    <location>
        <begin position="240"/>
        <end position="278"/>
    </location>
</feature>
<accession>A0A2T6ZU29</accession>
<feature type="domain" description="BRCT" evidence="3">
    <location>
        <begin position="539"/>
        <end position="636"/>
    </location>
</feature>
<dbReference type="InterPro" id="IPR001357">
    <property type="entry name" value="BRCT_dom"/>
</dbReference>
<dbReference type="SMART" id="SM00292">
    <property type="entry name" value="BRCT"/>
    <property type="match status" value="5"/>
</dbReference>
<comment type="caution">
    <text evidence="4">The sequence shown here is derived from an EMBL/GenBank/DDBJ whole genome shotgun (WGS) entry which is preliminary data.</text>
</comment>
<dbReference type="GO" id="GO:0006270">
    <property type="term" value="P:DNA replication initiation"/>
    <property type="evidence" value="ECO:0007669"/>
    <property type="project" value="TreeGrafter"/>
</dbReference>
<dbReference type="Proteomes" id="UP000244722">
    <property type="component" value="Unassembled WGS sequence"/>
</dbReference>
<evidence type="ECO:0000259" key="3">
    <source>
        <dbReference type="PROSITE" id="PS50172"/>
    </source>
</evidence>
<reference evidence="4 5" key="1">
    <citation type="submission" date="2017-04" db="EMBL/GenBank/DDBJ databases">
        <title>Draft genome sequence of Tuber borchii Vittad., a whitish edible truffle.</title>
        <authorList>
            <consortium name="DOE Joint Genome Institute"/>
            <person name="Murat C."/>
            <person name="Kuo A."/>
            <person name="Barry K.W."/>
            <person name="Clum A."/>
            <person name="Dockter R.B."/>
            <person name="Fauchery L."/>
            <person name="Iotti M."/>
            <person name="Kohler A."/>
            <person name="Labutti K."/>
            <person name="Lindquist E.A."/>
            <person name="Lipzen A."/>
            <person name="Ohm R.A."/>
            <person name="Wang M."/>
            <person name="Grigoriev I.V."/>
            <person name="Zambonelli A."/>
            <person name="Martin F.M."/>
        </authorList>
    </citation>
    <scope>NUCLEOTIDE SEQUENCE [LARGE SCALE GENOMIC DNA]</scope>
    <source>
        <strain evidence="4 5">Tbo3840</strain>
    </source>
</reference>
<feature type="domain" description="BRCT" evidence="3">
    <location>
        <begin position="288"/>
        <end position="382"/>
    </location>
</feature>
<organism evidence="4 5">
    <name type="scientific">Tuber borchii</name>
    <name type="common">White truffle</name>
    <dbReference type="NCBI Taxonomy" id="42251"/>
    <lineage>
        <taxon>Eukaryota</taxon>
        <taxon>Fungi</taxon>
        <taxon>Dikarya</taxon>
        <taxon>Ascomycota</taxon>
        <taxon>Pezizomycotina</taxon>
        <taxon>Pezizomycetes</taxon>
        <taxon>Pezizales</taxon>
        <taxon>Tuberaceae</taxon>
        <taxon>Tuber</taxon>
    </lineage>
</organism>
<dbReference type="PROSITE" id="PS50172">
    <property type="entry name" value="BRCT"/>
    <property type="match status" value="5"/>
</dbReference>
<dbReference type="SUPFAM" id="SSF52113">
    <property type="entry name" value="BRCT domain"/>
    <property type="match status" value="5"/>
</dbReference>
<dbReference type="CDD" id="cd18433">
    <property type="entry name" value="BRCT_Rad4_rpt3"/>
    <property type="match status" value="1"/>
</dbReference>
<feature type="compositionally biased region" description="Basic residues" evidence="2">
    <location>
        <begin position="756"/>
        <end position="765"/>
    </location>
</feature>
<evidence type="ECO:0000313" key="5">
    <source>
        <dbReference type="Proteomes" id="UP000244722"/>
    </source>
</evidence>
<dbReference type="InterPro" id="IPR059215">
    <property type="entry name" value="BRCT2_TopBP1-like"/>
</dbReference>
<dbReference type="Pfam" id="PF00533">
    <property type="entry name" value="BRCT"/>
    <property type="match status" value="1"/>
</dbReference>
<feature type="domain" description="BRCT" evidence="3">
    <location>
        <begin position="104"/>
        <end position="193"/>
    </location>
</feature>
<dbReference type="InterPro" id="IPR036420">
    <property type="entry name" value="BRCT_dom_sf"/>
</dbReference>
<feature type="domain" description="BRCT" evidence="3">
    <location>
        <begin position="9"/>
        <end position="82"/>
    </location>
</feature>
<dbReference type="Pfam" id="PF12738">
    <property type="entry name" value="PTCB-BRCT"/>
    <property type="match status" value="2"/>
</dbReference>
<name>A0A2T6ZU29_TUBBO</name>
<feature type="compositionally biased region" description="Low complexity" evidence="2">
    <location>
        <begin position="770"/>
        <end position="782"/>
    </location>
</feature>
<protein>
    <submittedName>
        <fullName evidence="4">BRCT domain-containing protein</fullName>
    </submittedName>
</protein>
<evidence type="ECO:0000313" key="4">
    <source>
        <dbReference type="EMBL" id="PUU78999.1"/>
    </source>
</evidence>
<keyword evidence="5" id="KW-1185">Reference proteome</keyword>
<feature type="region of interest" description="Disordered" evidence="2">
    <location>
        <begin position="752"/>
        <end position="843"/>
    </location>
</feature>
<dbReference type="CDD" id="cd17731">
    <property type="entry name" value="BRCT_TopBP1_rpt2_like"/>
    <property type="match status" value="1"/>
</dbReference>
<dbReference type="AlphaFoldDB" id="A0A2T6ZU29"/>
<dbReference type="GO" id="GO:0007095">
    <property type="term" value="P:mitotic G2 DNA damage checkpoint signaling"/>
    <property type="evidence" value="ECO:0007669"/>
    <property type="project" value="TreeGrafter"/>
</dbReference>
<dbReference type="CDD" id="cd17723">
    <property type="entry name" value="BRCT_Rad4_rpt4"/>
    <property type="match status" value="1"/>
</dbReference>
<sequence length="866" mass="95999">MADQADITRHSHPLSGAVICCTSVPSELRTALAKKAVDMGARHVLDLTSDVTHLICADLATPKYKYVARMRADVQVMGVEWVDAMYDLWINGEDINPLDFNEKYKFPTFQGLAISLTGIQELSEREEVGNIVKLNGASYHPDLTKSVSHLIAAIPEGNKYDFARNTGISIVTVEWLYDSLERGMALDESFYDPKLPQEKIGVGAKPSATVPSRGSVEVSGKRKIRKRAEDTLGSGSQHIWSDIMGQAANPKPKKRDEWGDDPGDDVIMLDHPPPRPQERRLAETAGGKAKGIMSAATFYIHGFKDKHEKTVRSVLLSYDATIVSKIEDLESYRESSRLIIIVSHTISKPNCPEFPGVEVVTEWWLETCLHESRFAEPSEHFTNTPFEEFPLTGLGRMDICLTRFTGIRLLHYQKLITLLGGSFHAVLKKERTLLISNRPATGDKFQFALRYDIPVVSDDWLEACVKEKRVVAFKDYLIQGQRLESRERSWLRIPKGFDRRRTRRPDVPGDGGIGAKAWGGAKHDRDEIVVDDVACSNEKKQRILHGCIIGISSGLKGRRADLDSIAKSMGADVVGSFSSEDLTLITHFIDTPEVTRKSTKDFEAAREIDNCHIVSADWLYNSEKHGRRADEKAYSLMQPRGRGLEMDFGKSSSLSSLDSAMVRAPSQGFDSELMPPPSDEQGFRRGESLENEGNVLSPLGTVSHILLDELHNQSTHVSQASISALSPAEQADIERRNFVGELLGKLGKDAITSAMGRRKRPRGKLQGRASSNLSSYSNNSTGGSQGEGARRGEFDFSSPSRHEVEPPIPSQAITYTDPEAERERRTVRAKLSGNPVESPKPVGRIGTAVDVEVTTTAVTRRRAKRK</sequence>
<proteinExistence type="predicted"/>
<feature type="compositionally biased region" description="Basic and acidic residues" evidence="2">
    <location>
        <begin position="788"/>
        <end position="805"/>
    </location>
</feature>
<keyword evidence="1" id="KW-0677">Repeat</keyword>
<feature type="domain" description="BRCT" evidence="3">
    <location>
        <begin position="381"/>
        <end position="478"/>
    </location>
</feature>
<gene>
    <name evidence="4" type="ORF">B9Z19DRAFT_980879</name>
</gene>
<evidence type="ECO:0000256" key="1">
    <source>
        <dbReference type="ARBA" id="ARBA00022737"/>
    </source>
</evidence>
<dbReference type="STRING" id="42251.A0A2T6ZU29"/>
<evidence type="ECO:0000256" key="2">
    <source>
        <dbReference type="SAM" id="MobiDB-lite"/>
    </source>
</evidence>
<dbReference type="Gene3D" id="3.40.50.10190">
    <property type="entry name" value="BRCT domain"/>
    <property type="match status" value="5"/>
</dbReference>
<dbReference type="PANTHER" id="PTHR13561">
    <property type="entry name" value="DNA REPLICATION REGULATOR DPB11-RELATED"/>
    <property type="match status" value="1"/>
</dbReference>
<dbReference type="OrthoDB" id="251770at2759"/>
<dbReference type="PANTHER" id="PTHR13561:SF20">
    <property type="entry name" value="DNA TOPOISOMERASE 2-BINDING PROTEIN 1"/>
    <property type="match status" value="1"/>
</dbReference>